<reference evidence="3" key="1">
    <citation type="journal article" date="2020" name="bioRxiv">
        <title>A rank-normalized archaeal taxonomy based on genome phylogeny resolves widespread incomplete and uneven classifications.</title>
        <authorList>
            <person name="Rinke C."/>
            <person name="Chuvochina M."/>
            <person name="Mussig A.J."/>
            <person name="Chaumeil P.-A."/>
            <person name="Waite D.W."/>
            <person name="Whitman W.B."/>
            <person name="Parks D.H."/>
            <person name="Hugenholtz P."/>
        </authorList>
    </citation>
    <scope>NUCLEOTIDE SEQUENCE [LARGE SCALE GENOMIC DNA]</scope>
</reference>
<accession>A0A7J4JH03</accession>
<dbReference type="Proteomes" id="UP000564964">
    <property type="component" value="Unassembled WGS sequence"/>
</dbReference>
<evidence type="ECO:0000256" key="1">
    <source>
        <dbReference type="SAM" id="MobiDB-lite"/>
    </source>
</evidence>
<name>A0A7J4JH03_9ARCH</name>
<comment type="caution">
    <text evidence="2">The sequence shown here is derived from an EMBL/GenBank/DDBJ whole genome shotgun (WGS) entry which is preliminary data.</text>
</comment>
<dbReference type="EMBL" id="DUGH01000148">
    <property type="protein sequence ID" value="HIH16968.1"/>
    <property type="molecule type" value="Genomic_DNA"/>
</dbReference>
<organism evidence="2 3">
    <name type="scientific">Candidatus Iainarchaeum sp</name>
    <dbReference type="NCBI Taxonomy" id="3101447"/>
    <lineage>
        <taxon>Archaea</taxon>
        <taxon>Candidatus Iainarchaeota</taxon>
        <taxon>Candidatus Iainarchaeia</taxon>
        <taxon>Candidatus Iainarchaeales</taxon>
        <taxon>Candidatus Iainarchaeaceae</taxon>
        <taxon>Candidatus Iainarchaeum</taxon>
    </lineage>
</organism>
<protein>
    <submittedName>
        <fullName evidence="2">Uncharacterized protein</fullName>
    </submittedName>
</protein>
<proteinExistence type="predicted"/>
<evidence type="ECO:0000313" key="2">
    <source>
        <dbReference type="EMBL" id="HIH16968.1"/>
    </source>
</evidence>
<feature type="region of interest" description="Disordered" evidence="1">
    <location>
        <begin position="1"/>
        <end position="22"/>
    </location>
</feature>
<evidence type="ECO:0000313" key="3">
    <source>
        <dbReference type="Proteomes" id="UP000564964"/>
    </source>
</evidence>
<dbReference type="AlphaFoldDB" id="A0A7J4JH03"/>
<gene>
    <name evidence="2" type="ORF">HA252_06195</name>
</gene>
<sequence length="48" mass="5336">MFEKLSPLDSSREDDQGQAFFSAEKSGPRFLVGSPARKKAFWRNSSAA</sequence>